<accession>A0A7W9A4D0</accession>
<name>A0A7W9A4D0_9CAUL</name>
<dbReference type="RefSeq" id="WP_123288228.1">
    <property type="nucleotide sequence ID" value="NZ_JACIJB010000007.1"/>
</dbReference>
<evidence type="ECO:0008006" key="4">
    <source>
        <dbReference type="Google" id="ProtNLM"/>
    </source>
</evidence>
<organism evidence="2 3">
    <name type="scientific">Brevundimonas halotolerans</name>
    <dbReference type="NCBI Taxonomy" id="69670"/>
    <lineage>
        <taxon>Bacteria</taxon>
        <taxon>Pseudomonadati</taxon>
        <taxon>Pseudomonadota</taxon>
        <taxon>Alphaproteobacteria</taxon>
        <taxon>Caulobacterales</taxon>
        <taxon>Caulobacteraceae</taxon>
        <taxon>Brevundimonas</taxon>
    </lineage>
</organism>
<feature type="signal peptide" evidence="1">
    <location>
        <begin position="1"/>
        <end position="25"/>
    </location>
</feature>
<dbReference type="PROSITE" id="PS51257">
    <property type="entry name" value="PROKAR_LIPOPROTEIN"/>
    <property type="match status" value="1"/>
</dbReference>
<evidence type="ECO:0000256" key="1">
    <source>
        <dbReference type="SAM" id="SignalP"/>
    </source>
</evidence>
<evidence type="ECO:0000313" key="3">
    <source>
        <dbReference type="Proteomes" id="UP000548978"/>
    </source>
</evidence>
<dbReference type="Proteomes" id="UP000548978">
    <property type="component" value="Unassembled WGS sequence"/>
</dbReference>
<proteinExistence type="predicted"/>
<dbReference type="SUPFAM" id="SSF117074">
    <property type="entry name" value="Hypothetical protein PA1324"/>
    <property type="match status" value="1"/>
</dbReference>
<sequence>MPISLRTLTLTSLTAAALAATAACAPTTGPAPRPMVESTAFNAADFAWSGVNGTGSVNGRIDYSRNGNRYTCTGSVALTPVTPYTRARFRNLYGSTEKAALPESVVRARTVPDPNADYRSYVRSSTCADNRFLFSGLPAGEWFVIAPVSAGGEERVVMMQRIRTRDGARVDVTL</sequence>
<keyword evidence="3" id="KW-1185">Reference proteome</keyword>
<evidence type="ECO:0000313" key="2">
    <source>
        <dbReference type="EMBL" id="MBB5660975.1"/>
    </source>
</evidence>
<comment type="caution">
    <text evidence="2">The sequence shown here is derived from an EMBL/GenBank/DDBJ whole genome shotgun (WGS) entry which is preliminary data.</text>
</comment>
<dbReference type="EMBL" id="JACIJB010000007">
    <property type="protein sequence ID" value="MBB5660975.1"/>
    <property type="molecule type" value="Genomic_DNA"/>
</dbReference>
<protein>
    <recommendedName>
        <fullName evidence="4">Lipoprotein</fullName>
    </recommendedName>
</protein>
<keyword evidence="1" id="KW-0732">Signal</keyword>
<reference evidence="2 3" key="1">
    <citation type="submission" date="2020-08" db="EMBL/GenBank/DDBJ databases">
        <title>Genomic Encyclopedia of Type Strains, Phase IV (KMG-IV): sequencing the most valuable type-strain genomes for metagenomic binning, comparative biology and taxonomic classification.</title>
        <authorList>
            <person name="Goeker M."/>
        </authorList>
    </citation>
    <scope>NUCLEOTIDE SEQUENCE [LARGE SCALE GENOMIC DNA]</scope>
    <source>
        <strain evidence="2 3">DSM 24448</strain>
    </source>
</reference>
<feature type="chain" id="PRO_5030552574" description="Lipoprotein" evidence="1">
    <location>
        <begin position="26"/>
        <end position="174"/>
    </location>
</feature>
<dbReference type="OrthoDB" id="5677277at2"/>
<gene>
    <name evidence="2" type="ORF">FHS65_001733</name>
</gene>
<dbReference type="AlphaFoldDB" id="A0A7W9A4D0"/>